<dbReference type="Proteomes" id="UP000076858">
    <property type="component" value="Unassembled WGS sequence"/>
</dbReference>
<sequence length="531" mass="59784">MEKEFAEEIEILIDLHQNTAGAESSNSQTVLNHLQDTSTTNKQHANEDENFDAFEGTLLLIFLAVPRPQTTSPLSFKRILCNWAAFTMQKKSHLTYLLELLKEHRPKIDFDTFPLSGKQLMFIDGRDIPQPYTTSLQFARNTHCHPVINLDNEGNGRYTHFGLETALAGDSPEVYFRIADLLQYAAIFKTNPNALPLSIQKRYLILGETTRSFINNAIIVPHFEVDMSCDGVKFFDNSEQAECIPLCVIVHSVSECSDRSRSKPIMLQKRSPIVVGVAHCKDKPDVHFILSAVISEIKRLDPNNDDITTTKEKFLVTPKNSTRGSLKYYKFETGRHESMVWSMNRSLQTSVMMRVSRDGGILQWRQNKRAVAGRGSDETYQRVRTPGSFPLPPIFRGSFLMQLDNTTAVAYINKRGRSKSKHLNRLALKIIKWRADRDGPDMPTVEEPTVVPAFNGNGSRDPVNTPTRTPPPVFSGGQPTLPGTRRLDLANRTEVIRGDLSSKGIWPGVVELLLVGVRPTTQIAYQSVWSS</sequence>
<keyword evidence="3" id="KW-1185">Reference proteome</keyword>
<accession>A0A164K1B9</accession>
<dbReference type="OrthoDB" id="6330754at2759"/>
<proteinExistence type="predicted"/>
<protein>
    <submittedName>
        <fullName evidence="2">Uncharacterized protein</fullName>
    </submittedName>
</protein>
<gene>
    <name evidence="2" type="ORF">APZ42_034564</name>
</gene>
<comment type="caution">
    <text evidence="2">The sequence shown here is derived from an EMBL/GenBank/DDBJ whole genome shotgun (WGS) entry which is preliminary data.</text>
</comment>
<evidence type="ECO:0000256" key="1">
    <source>
        <dbReference type="SAM" id="MobiDB-lite"/>
    </source>
</evidence>
<evidence type="ECO:0000313" key="3">
    <source>
        <dbReference type="Proteomes" id="UP000076858"/>
    </source>
</evidence>
<dbReference type="AlphaFoldDB" id="A0A164K1B9"/>
<organism evidence="2 3">
    <name type="scientific">Daphnia magna</name>
    <dbReference type="NCBI Taxonomy" id="35525"/>
    <lineage>
        <taxon>Eukaryota</taxon>
        <taxon>Metazoa</taxon>
        <taxon>Ecdysozoa</taxon>
        <taxon>Arthropoda</taxon>
        <taxon>Crustacea</taxon>
        <taxon>Branchiopoda</taxon>
        <taxon>Diplostraca</taxon>
        <taxon>Cladocera</taxon>
        <taxon>Anomopoda</taxon>
        <taxon>Daphniidae</taxon>
        <taxon>Daphnia</taxon>
    </lineage>
</organism>
<name>A0A164K1B9_9CRUS</name>
<evidence type="ECO:0000313" key="2">
    <source>
        <dbReference type="EMBL" id="KZS02850.1"/>
    </source>
</evidence>
<dbReference type="EMBL" id="LRGB01003389">
    <property type="protein sequence ID" value="KZS02850.1"/>
    <property type="molecule type" value="Genomic_DNA"/>
</dbReference>
<feature type="region of interest" description="Disordered" evidence="1">
    <location>
        <begin position="447"/>
        <end position="482"/>
    </location>
</feature>
<reference evidence="2 3" key="1">
    <citation type="submission" date="2016-03" db="EMBL/GenBank/DDBJ databases">
        <title>EvidentialGene: Evidence-directed Construction of Genes on Genomes.</title>
        <authorList>
            <person name="Gilbert D.G."/>
            <person name="Choi J.-H."/>
            <person name="Mockaitis K."/>
            <person name="Colbourne J."/>
            <person name="Pfrender M."/>
        </authorList>
    </citation>
    <scope>NUCLEOTIDE SEQUENCE [LARGE SCALE GENOMIC DNA]</scope>
    <source>
        <strain evidence="2 3">Xinb3</strain>
        <tissue evidence="2">Complete organism</tissue>
    </source>
</reference>